<name>A0ABY5YH07_9DEIO</name>
<evidence type="ECO:0000256" key="1">
    <source>
        <dbReference type="SAM" id="SignalP"/>
    </source>
</evidence>
<dbReference type="EMBL" id="CP104213">
    <property type="protein sequence ID" value="UWX63098.1"/>
    <property type="molecule type" value="Genomic_DNA"/>
</dbReference>
<dbReference type="Proteomes" id="UP001060261">
    <property type="component" value="Chromosome"/>
</dbReference>
<reference evidence="3" key="1">
    <citation type="submission" date="2022-09" db="EMBL/GenBank/DDBJ databases">
        <title>genome sequence of Deinococcus rubellus.</title>
        <authorList>
            <person name="Srinivasan S."/>
        </authorList>
    </citation>
    <scope>NUCLEOTIDE SEQUENCE</scope>
    <source>
        <strain evidence="3">Ant6</strain>
    </source>
</reference>
<proteinExistence type="predicted"/>
<keyword evidence="4" id="KW-1185">Reference proteome</keyword>
<evidence type="ECO:0000313" key="3">
    <source>
        <dbReference type="EMBL" id="UWX63098.1"/>
    </source>
</evidence>
<evidence type="ECO:0000313" key="4">
    <source>
        <dbReference type="Proteomes" id="UP001060261"/>
    </source>
</evidence>
<organism evidence="3 4">
    <name type="scientific">Deinococcus rubellus</name>
    <dbReference type="NCBI Taxonomy" id="1889240"/>
    <lineage>
        <taxon>Bacteria</taxon>
        <taxon>Thermotogati</taxon>
        <taxon>Deinococcota</taxon>
        <taxon>Deinococci</taxon>
        <taxon>Deinococcales</taxon>
        <taxon>Deinococcaceae</taxon>
        <taxon>Deinococcus</taxon>
    </lineage>
</organism>
<feature type="signal peptide" evidence="1">
    <location>
        <begin position="1"/>
        <end position="17"/>
    </location>
</feature>
<keyword evidence="1" id="KW-0732">Signal</keyword>
<accession>A0ABY5YH07</accession>
<dbReference type="Gene3D" id="3.90.70.10">
    <property type="entry name" value="Cysteine proteinases"/>
    <property type="match status" value="1"/>
</dbReference>
<sequence length="183" mass="20084">MTRPAFLALALLGPALAAAPPSTQLSGIRHEYQQLNNCGPVTTGRAMSYWGSTQTQAQIAPRLKDDAFDKNVNFSELKPYAEAQGYFVHQGVNGTLPLLKSLIASGYPVVVETWFVTGSDGGMNHDRLLSGYDDSKGTFRAYDSYLGPKLSLKYAELDRLWRGYNRSYMVVVPKSKAGNLKSI</sequence>
<protein>
    <submittedName>
        <fullName evidence="3">C39 family peptidase</fullName>
    </submittedName>
</protein>
<gene>
    <name evidence="3" type="ORF">N0D28_10035</name>
</gene>
<dbReference type="RefSeq" id="WP_260559391.1">
    <property type="nucleotide sequence ID" value="NZ_BAABEC010000188.1"/>
</dbReference>
<dbReference type="InterPro" id="IPR039564">
    <property type="entry name" value="Peptidase_C39-like"/>
</dbReference>
<evidence type="ECO:0000259" key="2">
    <source>
        <dbReference type="Pfam" id="PF13529"/>
    </source>
</evidence>
<feature type="chain" id="PRO_5047115609" evidence="1">
    <location>
        <begin position="18"/>
        <end position="183"/>
    </location>
</feature>
<dbReference type="Pfam" id="PF13529">
    <property type="entry name" value="Peptidase_C39_2"/>
    <property type="match status" value="1"/>
</dbReference>
<feature type="domain" description="Peptidase C39-like" evidence="2">
    <location>
        <begin position="32"/>
        <end position="145"/>
    </location>
</feature>